<feature type="compositionally biased region" description="Low complexity" evidence="2">
    <location>
        <begin position="24"/>
        <end position="38"/>
    </location>
</feature>
<dbReference type="InterPro" id="IPR018515">
    <property type="entry name" value="Tuberin-type_domain"/>
</dbReference>
<feature type="compositionally biased region" description="Low complexity" evidence="2">
    <location>
        <begin position="896"/>
        <end position="906"/>
    </location>
</feature>
<dbReference type="GO" id="GO:0051056">
    <property type="term" value="P:regulation of small GTPase mediated signal transduction"/>
    <property type="evidence" value="ECO:0007669"/>
    <property type="project" value="InterPro"/>
</dbReference>
<dbReference type="InterPro" id="IPR000331">
    <property type="entry name" value="Rap/Ran_GAP_dom"/>
</dbReference>
<dbReference type="HOGENOM" id="CLU_001943_0_0_1"/>
<dbReference type="OrthoDB" id="19311at2759"/>
<dbReference type="EMBL" id="ALBS01000333">
    <property type="protein sequence ID" value="EJT45138.1"/>
    <property type="molecule type" value="Genomic_DNA"/>
</dbReference>
<dbReference type="GeneID" id="25989967"/>
<name>J5Q2K5_TRIAS</name>
<dbReference type="Pfam" id="PF11864">
    <property type="entry name" value="DUF3384"/>
    <property type="match status" value="1"/>
</dbReference>
<dbReference type="Proteomes" id="UP000002748">
    <property type="component" value="Unassembled WGS sequence"/>
</dbReference>
<comment type="caution">
    <text evidence="4">The sequence shown here is derived from an EMBL/GenBank/DDBJ whole genome shotgun (WGS) entry which is preliminary data.</text>
</comment>
<feature type="compositionally biased region" description="Basic and acidic residues" evidence="2">
    <location>
        <begin position="785"/>
        <end position="797"/>
    </location>
</feature>
<dbReference type="GO" id="GO:0033596">
    <property type="term" value="C:TSC1-TSC2 complex"/>
    <property type="evidence" value="ECO:0007669"/>
    <property type="project" value="TreeGrafter"/>
</dbReference>
<dbReference type="Pfam" id="PF03542">
    <property type="entry name" value="Tuberin"/>
    <property type="match status" value="1"/>
</dbReference>
<evidence type="ECO:0000256" key="2">
    <source>
        <dbReference type="SAM" id="MobiDB-lite"/>
    </source>
</evidence>
<feature type="compositionally biased region" description="Polar residues" evidence="2">
    <location>
        <begin position="338"/>
        <end position="349"/>
    </location>
</feature>
<feature type="region of interest" description="Disordered" evidence="2">
    <location>
        <begin position="852"/>
        <end position="878"/>
    </location>
</feature>
<evidence type="ECO:0000256" key="1">
    <source>
        <dbReference type="ARBA" id="ARBA00022468"/>
    </source>
</evidence>
<accession>J5Q2K5</accession>
<dbReference type="GO" id="GO:0032007">
    <property type="term" value="P:negative regulation of TOR signaling"/>
    <property type="evidence" value="ECO:0007669"/>
    <property type="project" value="TreeGrafter"/>
</dbReference>
<dbReference type="InterPro" id="IPR027107">
    <property type="entry name" value="Tuberin/Ral-act_asu"/>
</dbReference>
<feature type="compositionally biased region" description="Low complexity" evidence="2">
    <location>
        <begin position="387"/>
        <end position="401"/>
    </location>
</feature>
<dbReference type="InterPro" id="IPR035974">
    <property type="entry name" value="Rap/Ran-GAP_sf"/>
</dbReference>
<reference evidence="4 5" key="1">
    <citation type="journal article" date="2012" name="Eukaryot. Cell">
        <title>Draft genome sequence of CBS 2479, the standard type strain of Trichosporon asahii.</title>
        <authorList>
            <person name="Yang R.Y."/>
            <person name="Li H.T."/>
            <person name="Zhu H."/>
            <person name="Zhou G.P."/>
            <person name="Wang M."/>
            <person name="Wang L."/>
        </authorList>
    </citation>
    <scope>NUCLEOTIDE SEQUENCE [LARGE SCALE GENOMIC DNA]</scope>
    <source>
        <strain evidence="5">ATCC 90039 / CBS 2479 / JCM 2466 / KCTC 7840 / NCYC 2677 / UAMH 7654</strain>
    </source>
</reference>
<dbReference type="PROSITE" id="PS50085">
    <property type="entry name" value="RAPGAP"/>
    <property type="match status" value="1"/>
</dbReference>
<feature type="compositionally biased region" description="Low complexity" evidence="2">
    <location>
        <begin position="75"/>
        <end position="85"/>
    </location>
</feature>
<dbReference type="PANTHER" id="PTHR10063:SF0">
    <property type="entry name" value="TUBERIN"/>
    <property type="match status" value="1"/>
</dbReference>
<evidence type="ECO:0000259" key="3">
    <source>
        <dbReference type="PROSITE" id="PS50085"/>
    </source>
</evidence>
<dbReference type="PANTHER" id="PTHR10063">
    <property type="entry name" value="TUBERIN"/>
    <property type="match status" value="1"/>
</dbReference>
<dbReference type="VEuPathDB" id="FungiDB:A1Q1_06455"/>
<feature type="region of interest" description="Disordered" evidence="2">
    <location>
        <begin position="890"/>
        <end position="937"/>
    </location>
</feature>
<sequence>MADKRPQSHATSLTSLLFGRRTSNKSSSSKSSLALTSNQVDARKATPSSSVTTSDQFDEDAARLTSPRGGTVPLPGISGPAASGSSAPFQIDQALASMETMEKKSTELVDLVKSTSVHLANVLLDHHGSSPPSLEEMGLDAEGARKLYGYAIDFCSPNSEYALRTAAMRLLAVLLGAMPPREAALDPAPAYLPPTVTKVTLYRLITAPSANSPGSGPTHTNQIFVEVGALKALTRDGQYMDGMDGIAGWLTRTLIDLQPDWVAWCAEPDDSVLDDSRDSPFGPIKSASPATAACEIIALLSSIIQNRLPLFAPNDLSAVVRPILKYLWAGITATISASSPEGATSPQGPSSTHSSVHHSKHGSPISAVRRGAETRRTSSLTVGRVEPFPAKPSKSPSRSPIVRPPKWESPFKAMCALVHMLFETTTINDDLFNRVFELLCFAFGQDDTMLGADLLLVAQELVQTMLGAKSGRRGELALRKALEGRLIITKNEARKNIDVERKVTRGAVVIVRICIQDAAFMARLGTRSFSFSSLASSLVAAESTARYPGNDRIDVWARWNPVDMEILHLVEAHLNALEDGSATGNVDAWTEGEAAAEVLDGLRAVVQANAPDSGRGLLKTGNVPLVSLFSTLVHRVPHAVGKLHARLHTSQSAAQSDPSFYHPKYIELLLDLGPNLDEETGAIIIDYYQRECLCLPFTSEWIKNIWKLLEAFALSNDLPIARERVSHLLYNDVYVYVEDLPESREQLVEQVIVPYFERWLPEETDDELLHDALEVLVRAAVSETMQKDDERRRERANRAQVDVEAEDANALPTQQMEEEMQSGSFDAIRKLLTKLANEPACKEVFGGEAVTSRLTSPLSPGIEPMTSPPLNPVRGRAPRESGLRSLMRTLSPAREPSPSSSSNVSVAHEDISKEKESRDSKDSEESKKIIPARKGNQHTDCKSVHAVKALIAIFTRLAFTSPQTRVNGQRPIRTPASARCIVVYRDLICLLFPLSETPGITKLPARCPRARLTILQWSMRLRADRQHRILFRGDINRFVAPFASILYRTKETEESVRQAMEQEEQRKRMRSQGPAGGRASTGGADEERGRTARPDQPSTRSRSRSKAAGPMLRTASIDSQQYNPLWCVPETLDFEAPPDNQPSEGLMTYDPYHPSLMVEGAPLVEGVWLPVSEYVRALNGLLRWESNWELVSYVLTFLPQQLGNKHFFHGTRATREVKGLLRVLCEGILETDNRWERRFQTPSFIKRPHINSAAYQSLSILISYRSTFDRGECDALVQSLVAGLEGNALLAKPCLQALTICIHELEGYVAKNMLAILQKTQQILSTPAVAVHILEFLVALGNSSLYRNFTDDQYRLVFAVAIGYIAEHNTRSDQSVDFSGARDAFTLSQHVIGLAYHAIYLWFLTLKIPQRQRHVSELVRGLLHAKSQRAPVDERTEVCFDWLARYTYGNADPKPASSFLNEMVMVQNGDNDTPPRSQSWLLGGAIITITAHARTGWATTQTTRATGQTAVVCKLENVPLLDLGEANADMTSLPATLMANRELVRDVNIDPVADQDVSTQKEPEVPAEKAIDGDIDPARAIALVKPKSDAQEPETYVWSGVTPSQRRKDVVIEPSYLALQLLSSYPNSSAAIPRGRIIPKEPKFDRALRGIEATPVINAQSIAVLYVGPGQTTEREILGNTDGSPLYLDFMAGLGRVIKLKGQMDVFTGKLDRVNDTDGAYAYAWWDDLAQIIFHTVTLVPNLPHDPEFNNKKRLVGNDYVRIVYNESGQDYAFDTLRTQFNFINIVISPYATRDVADGSGGPMGPSGLGGATSPPPGAAPGAGGAGGLDDWGGDSEDFFKVTLQRAPGIPDFSPIGEYKLVSKKNLPSLVRQMAHHAHSMAVRFQHVQNSSNAASAEYITSWRYRLRSIARLRELLPQIAEPGEEGNKEEVLRDFTRIFSPPQPAE</sequence>
<evidence type="ECO:0000313" key="4">
    <source>
        <dbReference type="EMBL" id="EJT45138.1"/>
    </source>
</evidence>
<feature type="domain" description="Rap-GAP" evidence="3">
    <location>
        <begin position="1648"/>
        <end position="1917"/>
    </location>
</feature>
<gene>
    <name evidence="4" type="ORF">A1Q1_06455</name>
</gene>
<evidence type="ECO:0000313" key="5">
    <source>
        <dbReference type="Proteomes" id="UP000002748"/>
    </source>
</evidence>
<feature type="region of interest" description="Disordered" evidence="2">
    <location>
        <begin position="1053"/>
        <end position="1111"/>
    </location>
</feature>
<dbReference type="RefSeq" id="XP_014177044.1">
    <property type="nucleotide sequence ID" value="XM_014321569.1"/>
</dbReference>
<dbReference type="Gene3D" id="3.40.50.11210">
    <property type="entry name" value="Rap/Ran-GAP"/>
    <property type="match status" value="1"/>
</dbReference>
<feature type="region of interest" description="Disordered" evidence="2">
    <location>
        <begin position="1798"/>
        <end position="1828"/>
    </location>
</feature>
<feature type="region of interest" description="Disordered" evidence="2">
    <location>
        <begin position="338"/>
        <end position="403"/>
    </location>
</feature>
<feature type="compositionally biased region" description="Gly residues" evidence="2">
    <location>
        <begin position="1799"/>
        <end position="1811"/>
    </location>
</feature>
<dbReference type="GO" id="GO:0005096">
    <property type="term" value="F:GTPase activator activity"/>
    <property type="evidence" value="ECO:0007669"/>
    <property type="project" value="UniProtKB-KW"/>
</dbReference>
<dbReference type="GO" id="GO:0005634">
    <property type="term" value="C:nucleus"/>
    <property type="evidence" value="ECO:0007669"/>
    <property type="project" value="InterPro"/>
</dbReference>
<feature type="region of interest" description="Disordered" evidence="2">
    <location>
        <begin position="784"/>
        <end position="804"/>
    </location>
</feature>
<feature type="compositionally biased region" description="Polar residues" evidence="2">
    <location>
        <begin position="46"/>
        <end position="55"/>
    </location>
</feature>
<feature type="region of interest" description="Disordered" evidence="2">
    <location>
        <begin position="1"/>
        <end position="85"/>
    </location>
</feature>
<dbReference type="SUPFAM" id="SSF111347">
    <property type="entry name" value="Rap/Ran-GAP"/>
    <property type="match status" value="1"/>
</dbReference>
<keyword evidence="1" id="KW-0343">GTPase activation</keyword>
<feature type="compositionally biased region" description="Basic and acidic residues" evidence="2">
    <location>
        <begin position="907"/>
        <end position="928"/>
    </location>
</feature>
<dbReference type="KEGG" id="tasa:A1Q1_06455"/>
<protein>
    <recommendedName>
        <fullName evidence="3">Rap-GAP domain-containing protein</fullName>
    </recommendedName>
</protein>
<dbReference type="Pfam" id="PF02145">
    <property type="entry name" value="Rap_GAP"/>
    <property type="match status" value="1"/>
</dbReference>
<organism evidence="4 5">
    <name type="scientific">Trichosporon asahii var. asahii (strain ATCC 90039 / CBS 2479 / JCM 2466 / KCTC 7840 / NBRC 103889/ NCYC 2677 / UAMH 7654)</name>
    <name type="common">Yeast</name>
    <dbReference type="NCBI Taxonomy" id="1186058"/>
    <lineage>
        <taxon>Eukaryota</taxon>
        <taxon>Fungi</taxon>
        <taxon>Dikarya</taxon>
        <taxon>Basidiomycota</taxon>
        <taxon>Agaricomycotina</taxon>
        <taxon>Tremellomycetes</taxon>
        <taxon>Trichosporonales</taxon>
        <taxon>Trichosporonaceae</taxon>
        <taxon>Trichosporon</taxon>
    </lineage>
</organism>
<proteinExistence type="predicted"/>
<dbReference type="InterPro" id="IPR024584">
    <property type="entry name" value="Tuberin_N"/>
</dbReference>